<dbReference type="Pfam" id="PF02113">
    <property type="entry name" value="Peptidase_S13"/>
    <property type="match status" value="1"/>
</dbReference>
<reference evidence="3 4" key="1">
    <citation type="submission" date="2018-08" db="EMBL/GenBank/DDBJ databases">
        <title>A genome reference for cultivated species of the human gut microbiota.</title>
        <authorList>
            <person name="Zou Y."/>
            <person name="Xue W."/>
            <person name="Luo G."/>
        </authorList>
    </citation>
    <scope>NUCLEOTIDE SEQUENCE [LARGE SCALE GENOMIC DNA]</scope>
    <source>
        <strain evidence="3 4">AM42-38</strain>
    </source>
</reference>
<dbReference type="InterPro" id="IPR012338">
    <property type="entry name" value="Beta-lactam/transpept-like"/>
</dbReference>
<proteinExistence type="inferred from homology"/>
<dbReference type="PANTHER" id="PTHR30023">
    <property type="entry name" value="D-ALANYL-D-ALANINE CARBOXYPEPTIDASE"/>
    <property type="match status" value="1"/>
</dbReference>
<dbReference type="PANTHER" id="PTHR30023:SF0">
    <property type="entry name" value="PENICILLIN-SENSITIVE CARBOXYPEPTIDASE A"/>
    <property type="match status" value="1"/>
</dbReference>
<dbReference type="GO" id="GO:0000270">
    <property type="term" value="P:peptidoglycan metabolic process"/>
    <property type="evidence" value="ECO:0007669"/>
    <property type="project" value="TreeGrafter"/>
</dbReference>
<protein>
    <submittedName>
        <fullName evidence="3">D-alanyl-D-alanine carboxypeptidase/D-alanyl-D-alanine-endopeptidase</fullName>
        <ecNumber evidence="3">3.4.16.4</ecNumber>
    </submittedName>
</protein>
<dbReference type="EC" id="3.4.16.4" evidence="3"/>
<dbReference type="AlphaFoldDB" id="A0A413SWM5"/>
<evidence type="ECO:0000256" key="1">
    <source>
        <dbReference type="ARBA" id="ARBA00006096"/>
    </source>
</evidence>
<dbReference type="RefSeq" id="WP_118400824.1">
    <property type="nucleotide sequence ID" value="NZ_CABJGD010000032.1"/>
</dbReference>
<evidence type="ECO:0000313" key="4">
    <source>
        <dbReference type="Proteomes" id="UP000283855"/>
    </source>
</evidence>
<dbReference type="Gene3D" id="3.40.710.10">
    <property type="entry name" value="DD-peptidase/beta-lactamase superfamily"/>
    <property type="match status" value="1"/>
</dbReference>
<sequence>MRRRIEITLLMWICTCCLLVARPLAGQLDSLLSVTPLMRTSEAGIAVYDLTAGTSVYRHQADKLYRPASVEKVITSVTALSVLGTGYTFRTQLAYTGTIEQDTLKGDLYVIGGFDPEFMESDLVRLADAAGQAGIRVIKGRLVGDISLMDSVYWGPGWSWDDTPESFQPYLSPLMLNRGCVDITVSPSAKGKPAKVTVLPQSDYYELDNRTLSRTPSAGKLRITRNWLTNGNRIILTGNVTGPYTRTLNLFDSSAFFMQSFWKRLQTRAVEISPDSIAYGVCPDEASRLYIHEHPLDAVLKRALKKSDNLSAEALFYHVGLNASRDKRSISNADGQRAIRLFMEKSVGISPEDFRIADGSGVSLYNYVSPDLLMAYLRYAYAHPEVFRPFYDALPVAGVDGTLSYRMRGGKAFRNVHAKTGTVTGVSSLAGYVHASNGHLLAFVIINQNVLKSREARTFQDRFCEILAR</sequence>
<dbReference type="PRINTS" id="PR00922">
    <property type="entry name" value="DADACBPTASE3"/>
</dbReference>
<evidence type="ECO:0000256" key="2">
    <source>
        <dbReference type="ARBA" id="ARBA00022801"/>
    </source>
</evidence>
<gene>
    <name evidence="3" type="primary">dacB</name>
    <name evidence="3" type="ORF">DW921_12315</name>
</gene>
<dbReference type="Proteomes" id="UP000283855">
    <property type="component" value="Unassembled WGS sequence"/>
</dbReference>
<dbReference type="Gene3D" id="3.50.80.20">
    <property type="entry name" value="D-Ala-D-Ala carboxypeptidase C, peptidase S13"/>
    <property type="match status" value="1"/>
</dbReference>
<dbReference type="GO" id="GO:0006508">
    <property type="term" value="P:proteolysis"/>
    <property type="evidence" value="ECO:0007669"/>
    <property type="project" value="InterPro"/>
</dbReference>
<keyword evidence="3" id="KW-0645">Protease</keyword>
<dbReference type="SUPFAM" id="SSF56601">
    <property type="entry name" value="beta-lactamase/transpeptidase-like"/>
    <property type="match status" value="1"/>
</dbReference>
<dbReference type="InterPro" id="IPR000667">
    <property type="entry name" value="Peptidase_S13"/>
</dbReference>
<name>A0A413SWM5_9BACT</name>
<dbReference type="NCBIfam" id="TIGR00666">
    <property type="entry name" value="PBP4"/>
    <property type="match status" value="1"/>
</dbReference>
<dbReference type="EMBL" id="QSFT01000032">
    <property type="protein sequence ID" value="RHA73673.1"/>
    <property type="molecule type" value="Genomic_DNA"/>
</dbReference>
<keyword evidence="3" id="KW-0121">Carboxypeptidase</keyword>
<keyword evidence="2 3" id="KW-0378">Hydrolase</keyword>
<accession>A0A413SWM5</accession>
<comment type="similarity">
    <text evidence="1">Belongs to the peptidase S13 family.</text>
</comment>
<organism evidence="3 4">
    <name type="scientific">Phocaeicola coprophilus</name>
    <dbReference type="NCBI Taxonomy" id="387090"/>
    <lineage>
        <taxon>Bacteria</taxon>
        <taxon>Pseudomonadati</taxon>
        <taxon>Bacteroidota</taxon>
        <taxon>Bacteroidia</taxon>
        <taxon>Bacteroidales</taxon>
        <taxon>Bacteroidaceae</taxon>
        <taxon>Phocaeicola</taxon>
    </lineage>
</organism>
<dbReference type="GO" id="GO:0009002">
    <property type="term" value="F:serine-type D-Ala-D-Ala carboxypeptidase activity"/>
    <property type="evidence" value="ECO:0007669"/>
    <property type="project" value="UniProtKB-EC"/>
</dbReference>
<comment type="caution">
    <text evidence="3">The sequence shown here is derived from an EMBL/GenBank/DDBJ whole genome shotgun (WGS) entry which is preliminary data.</text>
</comment>
<evidence type="ECO:0000313" key="3">
    <source>
        <dbReference type="EMBL" id="RHA73673.1"/>
    </source>
</evidence>